<dbReference type="AlphaFoldDB" id="A0A0E9MX61"/>
<dbReference type="GO" id="GO:0010124">
    <property type="term" value="P:phenylacetate catabolic process"/>
    <property type="evidence" value="ECO:0007669"/>
    <property type="project" value="InterPro"/>
</dbReference>
<dbReference type="PANTHER" id="PTHR30458:SF0">
    <property type="entry name" value="1,2-PHENYLACETYL-COA EPOXIDASE, SUBUNIT C"/>
    <property type="match status" value="1"/>
</dbReference>
<dbReference type="Proteomes" id="UP000033121">
    <property type="component" value="Unassembled WGS sequence"/>
</dbReference>
<evidence type="ECO:0000313" key="2">
    <source>
        <dbReference type="Proteomes" id="UP000033121"/>
    </source>
</evidence>
<dbReference type="PIRSF" id="PIRSF037834">
    <property type="entry name" value="PA_CoA_Oase3"/>
    <property type="match status" value="1"/>
</dbReference>
<accession>A0A0E9MX61</accession>
<gene>
    <name evidence="1" type="primary">paaC</name>
    <name evidence="1" type="ORF">FPE01S_01_10140</name>
</gene>
<dbReference type="STRING" id="1220578.FPE01S_01_10140"/>
<dbReference type="RefSeq" id="WP_046367770.1">
    <property type="nucleotide sequence ID" value="NZ_BBWV01000001.1"/>
</dbReference>
<reference evidence="1 2" key="1">
    <citation type="submission" date="2015-04" db="EMBL/GenBank/DDBJ databases">
        <title>Whole genome shotgun sequence of Flavihumibacter petaseus NBRC 106054.</title>
        <authorList>
            <person name="Miyazawa S."/>
            <person name="Hosoyama A."/>
            <person name="Hashimoto M."/>
            <person name="Noguchi M."/>
            <person name="Tsuchikane K."/>
            <person name="Ohji S."/>
            <person name="Yamazoe A."/>
            <person name="Ichikawa N."/>
            <person name="Kimura A."/>
            <person name="Fujita N."/>
        </authorList>
    </citation>
    <scope>NUCLEOTIDE SEQUENCE [LARGE SCALE GENOMIC DNA]</scope>
    <source>
        <strain evidence="1 2">NBRC 106054</strain>
    </source>
</reference>
<dbReference type="PANTHER" id="PTHR30458">
    <property type="entry name" value="PHENYLACETIC ACID DEGRADATION PROTEIN PAA"/>
    <property type="match status" value="1"/>
</dbReference>
<dbReference type="EMBL" id="BBWV01000001">
    <property type="protein sequence ID" value="GAO42001.1"/>
    <property type="molecule type" value="Genomic_DNA"/>
</dbReference>
<keyword evidence="2" id="KW-1185">Reference proteome</keyword>
<name>A0A0E9MX61_9BACT</name>
<dbReference type="OrthoDB" id="9789947at2"/>
<dbReference type="InterPro" id="IPR011882">
    <property type="entry name" value="PaaC"/>
</dbReference>
<dbReference type="InterPro" id="IPR052703">
    <property type="entry name" value="Aromatic_CoA_ox/epox"/>
</dbReference>
<sequence length="270" mass="30194">MNAALLSYSLHLADTALIAGHRNSEWTGHGPILEQDIALSNIALDQIGQARFFYQYAARICNTVPTAQLPSVTGTEFCTPVASTIGEDDLAYFRDARDYLNLLLVELPDGDWGQTILKQFLLAAYQHCLFDKLAGSSDPDLAAIAVKSLKEITYHLRWSGEWVIRLGDGTTESHARMTRAMELLWRYTGELFLNTPYETELAAQGITVAPETIRQPWSDKVLPVLQRAGLNIPEGQFLLQTGKLGQHTEHLGYLLAEMQFLQRAYPGNEW</sequence>
<evidence type="ECO:0000313" key="1">
    <source>
        <dbReference type="EMBL" id="GAO42001.1"/>
    </source>
</evidence>
<dbReference type="InterPro" id="IPR012347">
    <property type="entry name" value="Ferritin-like"/>
</dbReference>
<protein>
    <submittedName>
        <fullName evidence="1">Phenylacetyl-CoA oxygenase subunit PaaC</fullName>
    </submittedName>
</protein>
<dbReference type="GO" id="GO:0005829">
    <property type="term" value="C:cytosol"/>
    <property type="evidence" value="ECO:0007669"/>
    <property type="project" value="TreeGrafter"/>
</dbReference>
<dbReference type="Gene3D" id="1.20.1260.10">
    <property type="match status" value="1"/>
</dbReference>
<proteinExistence type="predicted"/>
<dbReference type="NCBIfam" id="TIGR02158">
    <property type="entry name" value="PA_CoA_Oxy3"/>
    <property type="match status" value="1"/>
</dbReference>
<dbReference type="SUPFAM" id="SSF47240">
    <property type="entry name" value="Ferritin-like"/>
    <property type="match status" value="1"/>
</dbReference>
<dbReference type="InterPro" id="IPR007814">
    <property type="entry name" value="PaaA_PaaC"/>
</dbReference>
<dbReference type="Pfam" id="PF05138">
    <property type="entry name" value="PaaA_PaaC"/>
    <property type="match status" value="1"/>
</dbReference>
<comment type="caution">
    <text evidence="1">The sequence shown here is derived from an EMBL/GenBank/DDBJ whole genome shotgun (WGS) entry which is preliminary data.</text>
</comment>
<dbReference type="InterPro" id="IPR009078">
    <property type="entry name" value="Ferritin-like_SF"/>
</dbReference>
<organism evidence="1 2">
    <name type="scientific">Flavihumibacter petaseus NBRC 106054</name>
    <dbReference type="NCBI Taxonomy" id="1220578"/>
    <lineage>
        <taxon>Bacteria</taxon>
        <taxon>Pseudomonadati</taxon>
        <taxon>Bacteroidota</taxon>
        <taxon>Chitinophagia</taxon>
        <taxon>Chitinophagales</taxon>
        <taxon>Chitinophagaceae</taxon>
        <taxon>Flavihumibacter</taxon>
    </lineage>
</organism>